<dbReference type="PANTHER" id="PTHR11365">
    <property type="entry name" value="5-OXOPROLINASE RELATED"/>
    <property type="match status" value="1"/>
</dbReference>
<dbReference type="GO" id="GO:0005829">
    <property type="term" value="C:cytosol"/>
    <property type="evidence" value="ECO:0007669"/>
    <property type="project" value="TreeGrafter"/>
</dbReference>
<evidence type="ECO:0000313" key="5">
    <source>
        <dbReference type="EMBL" id="SDP60199.1"/>
    </source>
</evidence>
<name>A0A1H0U1Y6_9BACT</name>
<accession>A0A1H0U1Y6</accession>
<proteinExistence type="predicted"/>
<organism evidence="5 6">
    <name type="scientific">Desulforhopalus singaporensis</name>
    <dbReference type="NCBI Taxonomy" id="91360"/>
    <lineage>
        <taxon>Bacteria</taxon>
        <taxon>Pseudomonadati</taxon>
        <taxon>Thermodesulfobacteriota</taxon>
        <taxon>Desulfobulbia</taxon>
        <taxon>Desulfobulbales</taxon>
        <taxon>Desulfocapsaceae</taxon>
        <taxon>Desulforhopalus</taxon>
    </lineage>
</organism>
<dbReference type="RefSeq" id="WP_092224884.1">
    <property type="nucleotide sequence ID" value="NZ_FNJI01000028.1"/>
</dbReference>
<dbReference type="InterPro" id="IPR045079">
    <property type="entry name" value="Oxoprolinase-like"/>
</dbReference>
<dbReference type="EMBL" id="FNJI01000028">
    <property type="protein sequence ID" value="SDP60199.1"/>
    <property type="molecule type" value="Genomic_DNA"/>
</dbReference>
<dbReference type="GO" id="GO:0017168">
    <property type="term" value="F:5-oxoprolinase (ATP-hydrolyzing) activity"/>
    <property type="evidence" value="ECO:0007669"/>
    <property type="project" value="TreeGrafter"/>
</dbReference>
<keyword evidence="6" id="KW-1185">Reference proteome</keyword>
<feature type="coiled-coil region" evidence="1">
    <location>
        <begin position="493"/>
        <end position="520"/>
    </location>
</feature>
<evidence type="ECO:0000313" key="6">
    <source>
        <dbReference type="Proteomes" id="UP000199073"/>
    </source>
</evidence>
<dbReference type="OrthoDB" id="9759608at2"/>
<dbReference type="InterPro" id="IPR002821">
    <property type="entry name" value="Hydantoinase_A"/>
</dbReference>
<sequence length="677" mass="74036">MAKFRTAVDTGGTFTDIFVFNGETGEVQVQKVPSTPDNPSRAIANGMEAAGVHMPDVDLFSHGTTVGTNALITRELPPTGMVCTKGFRDVVEIRRSTKQDLWDHYKDVAPPYVKRRHRLEVEERVDYAGTMVTPLNDEEARRVAKILKKRGMKAIAVCFMNAYMSGVNEQRMKEILQEEIPGAYVCTSNELLPEIFEHERFSTCLTNAVLGPVVGDYLNDLTSRLEGMGYRGDVLVLHSGGGVMKAETVAQYASRVASSGIAAGAIAMDQTAKMCGFQNAMGLDMGGTSCDVSLTYEGELRMSKEWEVEFGYPIRYPSIEVITIGAGGGSVAWIDQGGSLRNGPESAGAVPGPACYQAGGEKPTNTDANLVLGRLNTTLLDGRMQLNKEASEKAVKKIADAFDMTTIDAASAVLELANANMCDALRLISVTKGYDPRDFALVAFGGAGPLHAAYVARELEIPKVIVPRYPGVHAALGCLQVDVRHDLTRTYLVNSTDADLADIEQVFAELEQEAYQMLEKEGMSRENIELVRNMDLRYVGQWRNLNVNIPKPIESLDQALQIFHNEHERQFSWSNPDQVVEIYGLRITAIGKVPKPSFARYEITTNSTPTPEQTRRVYFGKAGGFVDTPVYNREKLVAGAHLTGPAIIEQLDTTTVVPTGVKAVVDEYLNIIMDITG</sequence>
<evidence type="ECO:0000259" key="4">
    <source>
        <dbReference type="Pfam" id="PF19278"/>
    </source>
</evidence>
<dbReference type="Pfam" id="PF19278">
    <property type="entry name" value="Hydant_A_C"/>
    <property type="match status" value="1"/>
</dbReference>
<dbReference type="InterPro" id="IPR049517">
    <property type="entry name" value="ACX-like_C"/>
</dbReference>
<gene>
    <name evidence="5" type="ORF">SAMN05660330_03342</name>
</gene>
<evidence type="ECO:0000259" key="2">
    <source>
        <dbReference type="Pfam" id="PF01968"/>
    </source>
</evidence>
<evidence type="ECO:0000256" key="1">
    <source>
        <dbReference type="SAM" id="Coils"/>
    </source>
</evidence>
<keyword evidence="1" id="KW-0175">Coiled coil</keyword>
<evidence type="ECO:0000259" key="3">
    <source>
        <dbReference type="Pfam" id="PF05378"/>
    </source>
</evidence>
<dbReference type="STRING" id="91360.SAMN05660330_03342"/>
<reference evidence="5 6" key="1">
    <citation type="submission" date="2016-10" db="EMBL/GenBank/DDBJ databases">
        <authorList>
            <person name="de Groot N.N."/>
        </authorList>
    </citation>
    <scope>NUCLEOTIDE SEQUENCE [LARGE SCALE GENOMIC DNA]</scope>
    <source>
        <strain evidence="5 6">DSM 12130</strain>
    </source>
</reference>
<protein>
    <submittedName>
        <fullName evidence="5">N-methylhydantoinase A</fullName>
    </submittedName>
</protein>
<feature type="domain" description="Acetophenone carboxylase-like C-terminal" evidence="4">
    <location>
        <begin position="501"/>
        <end position="668"/>
    </location>
</feature>
<dbReference type="AlphaFoldDB" id="A0A1H0U1Y6"/>
<feature type="domain" description="Hydantoinase A/oxoprolinase" evidence="2">
    <location>
        <begin position="200"/>
        <end position="486"/>
    </location>
</feature>
<dbReference type="InterPro" id="IPR008040">
    <property type="entry name" value="Hydant_A_N"/>
</dbReference>
<dbReference type="Pfam" id="PF05378">
    <property type="entry name" value="Hydant_A_N"/>
    <property type="match status" value="1"/>
</dbReference>
<dbReference type="Proteomes" id="UP000199073">
    <property type="component" value="Unassembled WGS sequence"/>
</dbReference>
<dbReference type="GO" id="GO:0006749">
    <property type="term" value="P:glutathione metabolic process"/>
    <property type="evidence" value="ECO:0007669"/>
    <property type="project" value="TreeGrafter"/>
</dbReference>
<dbReference type="PANTHER" id="PTHR11365:SF23">
    <property type="entry name" value="HYPOTHETICAL 5-OXOPROLINASE (EUROFUNG)-RELATED"/>
    <property type="match status" value="1"/>
</dbReference>
<dbReference type="Pfam" id="PF01968">
    <property type="entry name" value="Hydantoinase_A"/>
    <property type="match status" value="1"/>
</dbReference>
<feature type="domain" description="Hydantoinase/oxoprolinase N-terminal" evidence="3">
    <location>
        <begin position="6"/>
        <end position="179"/>
    </location>
</feature>